<protein>
    <submittedName>
        <fullName evidence="4">Serpin family protein</fullName>
    </submittedName>
</protein>
<evidence type="ECO:0000256" key="1">
    <source>
        <dbReference type="RuleBase" id="RU000411"/>
    </source>
</evidence>
<dbReference type="PANTHER" id="PTHR11461">
    <property type="entry name" value="SERINE PROTEASE INHIBITOR, SERPIN"/>
    <property type="match status" value="1"/>
</dbReference>
<evidence type="ECO:0000256" key="2">
    <source>
        <dbReference type="SAM" id="MobiDB-lite"/>
    </source>
</evidence>
<dbReference type="EMBL" id="CP030032">
    <property type="protein sequence ID" value="AWV90221.1"/>
    <property type="molecule type" value="Genomic_DNA"/>
</dbReference>
<dbReference type="InterPro" id="IPR023795">
    <property type="entry name" value="Serpin_CS"/>
</dbReference>
<dbReference type="Gene3D" id="2.30.39.10">
    <property type="entry name" value="Alpha-1-antitrypsin, domain 1"/>
    <property type="match status" value="1"/>
</dbReference>
<evidence type="ECO:0000256" key="3">
    <source>
        <dbReference type="SAM" id="SignalP"/>
    </source>
</evidence>
<name>A0A2Z4FML5_9DELT</name>
<dbReference type="Gene3D" id="3.30.497.10">
    <property type="entry name" value="Antithrombin, subunit I, domain 2"/>
    <property type="match status" value="1"/>
</dbReference>
<dbReference type="GO" id="GO:0005615">
    <property type="term" value="C:extracellular space"/>
    <property type="evidence" value="ECO:0007669"/>
    <property type="project" value="InterPro"/>
</dbReference>
<dbReference type="AlphaFoldDB" id="A0A2Z4FML5"/>
<dbReference type="InterPro" id="IPR023796">
    <property type="entry name" value="Serpin_dom"/>
</dbReference>
<dbReference type="KEGG" id="bsed:DN745_13110"/>
<dbReference type="InterPro" id="IPR000215">
    <property type="entry name" value="Serpin_fam"/>
</dbReference>
<dbReference type="RefSeq" id="WP_111335497.1">
    <property type="nucleotide sequence ID" value="NZ_CP030032.1"/>
</dbReference>
<evidence type="ECO:0000313" key="4">
    <source>
        <dbReference type="EMBL" id="AWV90221.1"/>
    </source>
</evidence>
<dbReference type="InterPro" id="IPR036186">
    <property type="entry name" value="Serpin_sf"/>
</dbReference>
<dbReference type="PROSITE" id="PS51257">
    <property type="entry name" value="PROKAR_LIPOPROTEIN"/>
    <property type="match status" value="1"/>
</dbReference>
<dbReference type="SMART" id="SM00093">
    <property type="entry name" value="SERPIN"/>
    <property type="match status" value="1"/>
</dbReference>
<dbReference type="GO" id="GO:0004867">
    <property type="term" value="F:serine-type endopeptidase inhibitor activity"/>
    <property type="evidence" value="ECO:0007669"/>
    <property type="project" value="InterPro"/>
</dbReference>
<dbReference type="Proteomes" id="UP000249799">
    <property type="component" value="Chromosome"/>
</dbReference>
<dbReference type="SUPFAM" id="SSF56574">
    <property type="entry name" value="Serpins"/>
    <property type="match status" value="1"/>
</dbReference>
<dbReference type="PROSITE" id="PS00284">
    <property type="entry name" value="SERPIN"/>
    <property type="match status" value="1"/>
</dbReference>
<keyword evidence="5" id="KW-1185">Reference proteome</keyword>
<keyword evidence="3" id="KW-0732">Signal</keyword>
<feature type="region of interest" description="Disordered" evidence="2">
    <location>
        <begin position="47"/>
        <end position="73"/>
    </location>
</feature>
<gene>
    <name evidence="4" type="ORF">DN745_13110</name>
</gene>
<dbReference type="PANTHER" id="PTHR11461:SF211">
    <property type="entry name" value="GH10112P-RELATED"/>
    <property type="match status" value="1"/>
</dbReference>
<feature type="signal peptide" evidence="3">
    <location>
        <begin position="1"/>
        <end position="25"/>
    </location>
</feature>
<sequence length="456" mass="48961">MLKQIKGLNLRTPLLIMLLAGGIGAAAVGCKATGNDAVKEDTTEAEANQNMKEEEASDEAAESTGQRLKSPEVSEKTMEALVAGNTQFALDLYAKVSTESDNVFYSPFSVSEALTMVSAGARGETAKQMMETLNLDLEPSELHPAFNALDTKLMNLGEKPQKPTSEPFQLTIANSIWGQTGENFKPEFVNTLGANYGAGLSTLDFVNGAEPARKEINAWVEEKTQERIKDLMPEGSVTADTRLVLTNAIYFKASWMADFQKEATQQGDFTLRDGSKVKADLMNQVAFFDYAEMDGFKAVALPYDGGDASMLVLLPEDLAKFEASLSADTLNDTVAALEKKNVALTLPKFEFTAPLTLTHTLKAMGMADAFSDSADFSGIADSGLSISEVIHKAFVAVDESGTEAAAATGISMRVTSMPAEPVQFKADKPFIFVIRDNTTGSVLFMGRLANPSAQAE</sequence>
<dbReference type="OrthoDB" id="9764871at2"/>
<dbReference type="InterPro" id="IPR042178">
    <property type="entry name" value="Serpin_sf_1"/>
</dbReference>
<proteinExistence type="inferred from homology"/>
<accession>A0A2Z4FML5</accession>
<dbReference type="CDD" id="cd19590">
    <property type="entry name" value="serpin_thermopin-like"/>
    <property type="match status" value="1"/>
</dbReference>
<comment type="similarity">
    <text evidence="1">Belongs to the serpin family.</text>
</comment>
<reference evidence="4 5" key="1">
    <citation type="submission" date="2018-06" db="EMBL/GenBank/DDBJ databases">
        <title>Lujinxingia sediminis gen. nov. sp. nov., a new facultative anaerobic member of the class Deltaproteobacteria, and proposal of Lujinxingaceae fam. nov.</title>
        <authorList>
            <person name="Guo L.-Y."/>
            <person name="Li C.-M."/>
            <person name="Wang S."/>
            <person name="Du Z.-J."/>
        </authorList>
    </citation>
    <scope>NUCLEOTIDE SEQUENCE [LARGE SCALE GENOMIC DNA]</scope>
    <source>
        <strain evidence="4 5">FA350</strain>
    </source>
</reference>
<feature type="chain" id="PRO_5043691487" evidence="3">
    <location>
        <begin position="26"/>
        <end position="456"/>
    </location>
</feature>
<evidence type="ECO:0000313" key="5">
    <source>
        <dbReference type="Proteomes" id="UP000249799"/>
    </source>
</evidence>
<dbReference type="InterPro" id="IPR042185">
    <property type="entry name" value="Serpin_sf_2"/>
</dbReference>
<organism evidence="4 5">
    <name type="scientific">Bradymonas sediminis</name>
    <dbReference type="NCBI Taxonomy" id="1548548"/>
    <lineage>
        <taxon>Bacteria</taxon>
        <taxon>Deltaproteobacteria</taxon>
        <taxon>Bradymonadales</taxon>
        <taxon>Bradymonadaceae</taxon>
        <taxon>Bradymonas</taxon>
    </lineage>
</organism>
<dbReference type="Pfam" id="PF00079">
    <property type="entry name" value="Serpin"/>
    <property type="match status" value="1"/>
</dbReference>